<reference evidence="6 7" key="1">
    <citation type="submission" date="2016-02" db="EMBL/GenBank/DDBJ databases">
        <title>Genome analysis of coral dinoflagellate symbionts highlights evolutionary adaptations to a symbiotic lifestyle.</title>
        <authorList>
            <person name="Aranda M."/>
            <person name="Li Y."/>
            <person name="Liew Y.J."/>
            <person name="Baumgarten S."/>
            <person name="Simakov O."/>
            <person name="Wilson M."/>
            <person name="Piel J."/>
            <person name="Ashoor H."/>
            <person name="Bougouffa S."/>
            <person name="Bajic V.B."/>
            <person name="Ryu T."/>
            <person name="Ravasi T."/>
            <person name="Bayer T."/>
            <person name="Micklem G."/>
            <person name="Kim H."/>
            <person name="Bhak J."/>
            <person name="Lajeunesse T.C."/>
            <person name="Voolstra C.R."/>
        </authorList>
    </citation>
    <scope>NUCLEOTIDE SEQUENCE [LARGE SCALE GENOMIC DNA]</scope>
    <source>
        <strain evidence="6 7">CCMP2467</strain>
    </source>
</reference>
<dbReference type="Proteomes" id="UP000186817">
    <property type="component" value="Unassembled WGS sequence"/>
</dbReference>
<dbReference type="Gene3D" id="1.25.40.10">
    <property type="entry name" value="Tetratricopeptide repeat domain"/>
    <property type="match status" value="3"/>
</dbReference>
<feature type="region of interest" description="Disordered" evidence="4">
    <location>
        <begin position="621"/>
        <end position="640"/>
    </location>
</feature>
<dbReference type="InterPro" id="IPR018247">
    <property type="entry name" value="EF_Hand_1_Ca_BS"/>
</dbReference>
<gene>
    <name evidence="6" type="ORF">AK812_SmicGene16674</name>
</gene>
<evidence type="ECO:0000256" key="4">
    <source>
        <dbReference type="SAM" id="MobiDB-lite"/>
    </source>
</evidence>
<dbReference type="Pfam" id="PF13833">
    <property type="entry name" value="EF-hand_8"/>
    <property type="match status" value="1"/>
</dbReference>
<keyword evidence="2" id="KW-0106">Calcium</keyword>
<evidence type="ECO:0000313" key="6">
    <source>
        <dbReference type="EMBL" id="OLQ00662.1"/>
    </source>
</evidence>
<dbReference type="InterPro" id="IPR002885">
    <property type="entry name" value="PPR_rpt"/>
</dbReference>
<keyword evidence="1" id="KW-0677">Repeat</keyword>
<comment type="caution">
    <text evidence="6">The sequence shown here is derived from an EMBL/GenBank/DDBJ whole genome shotgun (WGS) entry which is preliminary data.</text>
</comment>
<dbReference type="InterPro" id="IPR011992">
    <property type="entry name" value="EF-hand-dom_pair"/>
</dbReference>
<evidence type="ECO:0000256" key="2">
    <source>
        <dbReference type="ARBA" id="ARBA00022837"/>
    </source>
</evidence>
<sequence>MHVSVMTMASPCIIVDCIHGPVAYGYGAPPAYGVPPAYGYGGPPGYEDRAPERARREDRRRDEDDRRKKDEDGKERQRNAEEGRKSAAKRKEEDVARKKELEQKQKEEAAKQKKDLEEKRRQEQRSTLAIRRIIQKVRLASPETFEEVQKELQEILRVELENTGSQKERIKEESEKGLEQAMKRLDSIREQRQKELDKKEAEDKKRQEQQAKTDELLKELSELVEAAEIGVARLKELAAPLSEKIKDSVKEVEACALAVEEAGSDAKTATKACTDFIMVNGNDIKDSAPIPAIPGVQVTGETKQALGKLLQRINECGKTAESLIQAARGAKEQAVRRAFARQKTKEMEAMFAKYDRDKDNALSQAEVAAYAKKEMSINVDKALLDKVWRCTVDADEKGVSFEKMYLLNASIGIVREMQRNERRKAARIAKERVLAGLREKVRAKVREADRFALEFEKELRAMEKIVAPLFGKAKTAPVSEMEEEADRCDSLVKACRDTEEKMRQRVRSIPLGFDKKYEDDLREFVKIETKPLESRMGRADLRLVRATNLTRLYREQGWRRRAQELEVVRSFAMKVARQFARLNKLSYEELFGHVDSDGDGALDEEEFISFFSTIDKDVKEEEFEPQEVAEEEQAEPEKPVQVAALEEADSEAVEESNATNNVPVAVAALDQEAAGRLQAIQAIMLQATPKPKPKPKPVVKAELTAEELKSLFRNLLEPHEVKISREVFLRIVKAYYKVVKETPMTEKLEVNGSQTVHQLKVGEDFGLVLGCPCSRIVLRCPWALGLFGFMMGVVGTVNGIRVSFRRPLRRLASKRSVQQGAGPSAGEENSMVHSGLNKLNAAAVHGHIGRADSLFHQLRSDIPVESRRTWHNTRLKACANAGSADLAVKYFEEMLEEGIAPNGRTFGKLMEAATKQTNRQEAQRWFRAHTNAHGQVQGLHIHMLVDAAAREGDFRAAEAWFRRFSTDTVLAPNIWEALLCSAARAGDAELAEELFLESTKAQAHPSHRTLAVVAVATLHATEGHSSLERWFDLADGLLCPEDKVASMAHVAAVAAKMGYLEVAQDLLQRLLPEGDGISPRTDLDGPVHSACFEVSRALALRGRPDQLDAAEAWVERGGMTGSQNWLRRICLELVKIFASLNHLSRAERMFLLVQQASAADLHSFCIVVNACSKCGDLVAAERWFENALDASIRPDIVLFTSVVDAASRKGDMKAAEYWHKRAISCGLRPSSEMFGVLVSGEVRNGNLPGAERWAALAEQEYGPNLVILNSLIVGHAKGKDMIAAERILFRNIVDSRLQPDERSFGPLINAYAEQGCFSDALRCFRAMSSHQLRPSVIQYNQILKACARSRPRLVQEALEIFDELMKLCDLHNQHDITSNTRPNKLGEIRDLLPTRITLKTLGRCVGARRLSHICQEYGIDQRKVLGARFSAEEQKRASSIAERWMFAGDESSGSPLRAKSRPILEMLEGPEKETSLKVFRARGKVVGDENDKEGWVTIAGNQGTIFLQEGGHLWKVLRQSELSETMEDDADRWQLGREPESLAEALQGSGPSAGHPIRGRLAAPWTIGHYGYTSYGSRSRSRTTISSSQRAILHNRAKDALVDEEEASHRSNVVMTASSNMAIDYRLDGKDEPLTRVIYYQTMRHQLSTEHAHSRLPVHHPCPVMALCLGPLPAPRCTSPRTRAPSHLRDHSVPCTVIALCPVPSLKIARGYNVC</sequence>
<dbReference type="InterPro" id="IPR011990">
    <property type="entry name" value="TPR-like_helical_dom_sf"/>
</dbReference>
<feature type="domain" description="EF-hand" evidence="5">
    <location>
        <begin position="582"/>
        <end position="617"/>
    </location>
</feature>
<keyword evidence="7" id="KW-1185">Reference proteome</keyword>
<dbReference type="PROSITE" id="PS00018">
    <property type="entry name" value="EF_HAND_1"/>
    <property type="match status" value="2"/>
</dbReference>
<evidence type="ECO:0000313" key="7">
    <source>
        <dbReference type="Proteomes" id="UP000186817"/>
    </source>
</evidence>
<feature type="compositionally biased region" description="Acidic residues" evidence="4">
    <location>
        <begin position="621"/>
        <end position="634"/>
    </location>
</feature>
<feature type="compositionally biased region" description="Basic and acidic residues" evidence="4">
    <location>
        <begin position="46"/>
        <end position="124"/>
    </location>
</feature>
<proteinExistence type="predicted"/>
<evidence type="ECO:0000259" key="5">
    <source>
        <dbReference type="PROSITE" id="PS50222"/>
    </source>
</evidence>
<feature type="repeat" description="PPR" evidence="3">
    <location>
        <begin position="1160"/>
        <end position="1194"/>
    </location>
</feature>
<dbReference type="SMART" id="SM00054">
    <property type="entry name" value="EFh"/>
    <property type="match status" value="2"/>
</dbReference>
<dbReference type="GO" id="GO:0005509">
    <property type="term" value="F:calcium ion binding"/>
    <property type="evidence" value="ECO:0007669"/>
    <property type="project" value="InterPro"/>
</dbReference>
<dbReference type="PROSITE" id="PS51375">
    <property type="entry name" value="PPR"/>
    <property type="match status" value="4"/>
</dbReference>
<dbReference type="Gene3D" id="1.10.238.10">
    <property type="entry name" value="EF-hand"/>
    <property type="match status" value="2"/>
</dbReference>
<protein>
    <submittedName>
        <fullName evidence="6">Pentatricopeptide repeat-containing protein, chloroplastic</fullName>
    </submittedName>
</protein>
<organism evidence="6 7">
    <name type="scientific">Symbiodinium microadriaticum</name>
    <name type="common">Dinoflagellate</name>
    <name type="synonym">Zooxanthella microadriatica</name>
    <dbReference type="NCBI Taxonomy" id="2951"/>
    <lineage>
        <taxon>Eukaryota</taxon>
        <taxon>Sar</taxon>
        <taxon>Alveolata</taxon>
        <taxon>Dinophyceae</taxon>
        <taxon>Suessiales</taxon>
        <taxon>Symbiodiniaceae</taxon>
        <taxon>Symbiodinium</taxon>
    </lineage>
</organism>
<feature type="region of interest" description="Disordered" evidence="4">
    <location>
        <begin position="163"/>
        <end position="212"/>
    </location>
</feature>
<evidence type="ECO:0000256" key="1">
    <source>
        <dbReference type="ARBA" id="ARBA00022737"/>
    </source>
</evidence>
<feature type="region of interest" description="Disordered" evidence="4">
    <location>
        <begin position="35"/>
        <end position="127"/>
    </location>
</feature>
<feature type="repeat" description="PPR" evidence="3">
    <location>
        <begin position="867"/>
        <end position="901"/>
    </location>
</feature>
<feature type="domain" description="EF-hand" evidence="5">
    <location>
        <begin position="342"/>
        <end position="377"/>
    </location>
</feature>
<dbReference type="EMBL" id="LSRX01000321">
    <property type="protein sequence ID" value="OLQ00662.1"/>
    <property type="molecule type" value="Genomic_DNA"/>
</dbReference>
<dbReference type="InterPro" id="IPR002048">
    <property type="entry name" value="EF_hand_dom"/>
</dbReference>
<dbReference type="PANTHER" id="PTHR47447">
    <property type="entry name" value="OS03G0856100 PROTEIN"/>
    <property type="match status" value="1"/>
</dbReference>
<accession>A0A1Q9DZS5</accession>
<dbReference type="OrthoDB" id="185373at2759"/>
<feature type="repeat" description="PPR" evidence="3">
    <location>
        <begin position="1195"/>
        <end position="1229"/>
    </location>
</feature>
<dbReference type="PANTHER" id="PTHR47447:SF21">
    <property type="entry name" value="PENTACOTRIPEPTIDE-REPEAT REGION OF PRORP DOMAIN-CONTAINING PROTEIN"/>
    <property type="match status" value="1"/>
</dbReference>
<evidence type="ECO:0000256" key="3">
    <source>
        <dbReference type="PROSITE-ProRule" id="PRU00708"/>
    </source>
</evidence>
<dbReference type="NCBIfam" id="TIGR00756">
    <property type="entry name" value="PPR"/>
    <property type="match status" value="2"/>
</dbReference>
<dbReference type="Pfam" id="PF13812">
    <property type="entry name" value="PPR_3"/>
    <property type="match status" value="2"/>
</dbReference>
<dbReference type="PROSITE" id="PS50222">
    <property type="entry name" value="EF_HAND_2"/>
    <property type="match status" value="2"/>
</dbReference>
<name>A0A1Q9DZS5_SYMMI</name>
<feature type="repeat" description="PPR" evidence="3">
    <location>
        <begin position="1300"/>
        <end position="1334"/>
    </location>
</feature>
<dbReference type="SUPFAM" id="SSF47473">
    <property type="entry name" value="EF-hand"/>
    <property type="match status" value="1"/>
</dbReference>